<protein>
    <submittedName>
        <fullName evidence="1">Uncharacterized protein</fullName>
    </submittedName>
</protein>
<evidence type="ECO:0000313" key="1">
    <source>
        <dbReference type="EMBL" id="EEZ72577.1"/>
    </source>
</evidence>
<dbReference type="AlphaFoldDB" id="D0W045"/>
<reference evidence="1 2" key="1">
    <citation type="submission" date="2009-10" db="EMBL/GenBank/DDBJ databases">
        <authorList>
            <person name="Weinstock G."/>
            <person name="Sodergren E."/>
            <person name="Clifton S."/>
            <person name="Fulton L."/>
            <person name="Fulton B."/>
            <person name="Courtney L."/>
            <person name="Fronick C."/>
            <person name="Harrison M."/>
            <person name="Strong C."/>
            <person name="Farmer C."/>
            <person name="Delahaunty K."/>
            <person name="Markovic C."/>
            <person name="Hall O."/>
            <person name="Minx P."/>
            <person name="Tomlinson C."/>
            <person name="Mitreva M."/>
            <person name="Nelson J."/>
            <person name="Hou S."/>
            <person name="Wollam A."/>
            <person name="Pepin K.H."/>
            <person name="Johnson M."/>
            <person name="Bhonagiri V."/>
            <person name="Nash W.E."/>
            <person name="Warren W."/>
            <person name="Chinwalla A."/>
            <person name="Mardis E.R."/>
            <person name="Wilson R.K."/>
        </authorList>
    </citation>
    <scope>NUCLEOTIDE SEQUENCE [LARGE SCALE GENOMIC DNA]</scope>
    <source>
        <strain evidence="1 2">ATCC 14685</strain>
    </source>
</reference>
<gene>
    <name evidence="1" type="ORF">NEICINOT_03007</name>
</gene>
<organism evidence="1 2">
    <name type="scientific">Neisseria cinerea ATCC 14685</name>
    <dbReference type="NCBI Taxonomy" id="546262"/>
    <lineage>
        <taxon>Bacteria</taxon>
        <taxon>Pseudomonadati</taxon>
        <taxon>Pseudomonadota</taxon>
        <taxon>Betaproteobacteria</taxon>
        <taxon>Neisseriales</taxon>
        <taxon>Neisseriaceae</taxon>
        <taxon>Neisseria</taxon>
    </lineage>
</organism>
<proteinExistence type="predicted"/>
<evidence type="ECO:0000313" key="2">
    <source>
        <dbReference type="Proteomes" id="UP000003294"/>
    </source>
</evidence>
<accession>D0W045</accession>
<name>D0W045_NEICI</name>
<dbReference type="EMBL" id="ACDY02000001">
    <property type="protein sequence ID" value="EEZ72577.1"/>
    <property type="molecule type" value="Genomic_DNA"/>
</dbReference>
<comment type="caution">
    <text evidence="1">The sequence shown here is derived from an EMBL/GenBank/DDBJ whole genome shotgun (WGS) entry which is preliminary data.</text>
</comment>
<dbReference type="STRING" id="546262.NEICINOT_03007"/>
<dbReference type="Proteomes" id="UP000003294">
    <property type="component" value="Unassembled WGS sequence"/>
</dbReference>
<sequence>MNSIEIFLGGALWHFNRFGRQGQKYRLKGAWGKMPFERGIILLKCAYRIKFENQDV</sequence>